<accession>A0A2Z7A9S6</accession>
<dbReference type="AlphaFoldDB" id="A0A2Z7A9S6"/>
<evidence type="ECO:0000313" key="1">
    <source>
        <dbReference type="EMBL" id="KZV15700.1"/>
    </source>
</evidence>
<keyword evidence="2" id="KW-1185">Reference proteome</keyword>
<sequence length="99" mass="11374">MNQEEGFSIHQCPTFQRSRRGGIISSAEIIWLHKLARGSSSALQARPTLPRSGDLPRTGYEIGFWPEYLCSDRHQEEGFSIHQCPTFPRFPTWLYHLVG</sequence>
<name>A0A2Z7A9S6_9LAMI</name>
<protein>
    <submittedName>
        <fullName evidence="1">Uncharacterized protein</fullName>
    </submittedName>
</protein>
<evidence type="ECO:0000313" key="2">
    <source>
        <dbReference type="Proteomes" id="UP000250235"/>
    </source>
</evidence>
<organism evidence="1 2">
    <name type="scientific">Dorcoceras hygrometricum</name>
    <dbReference type="NCBI Taxonomy" id="472368"/>
    <lineage>
        <taxon>Eukaryota</taxon>
        <taxon>Viridiplantae</taxon>
        <taxon>Streptophyta</taxon>
        <taxon>Embryophyta</taxon>
        <taxon>Tracheophyta</taxon>
        <taxon>Spermatophyta</taxon>
        <taxon>Magnoliopsida</taxon>
        <taxon>eudicotyledons</taxon>
        <taxon>Gunneridae</taxon>
        <taxon>Pentapetalae</taxon>
        <taxon>asterids</taxon>
        <taxon>lamiids</taxon>
        <taxon>Lamiales</taxon>
        <taxon>Gesneriaceae</taxon>
        <taxon>Didymocarpoideae</taxon>
        <taxon>Trichosporeae</taxon>
        <taxon>Loxocarpinae</taxon>
        <taxon>Dorcoceras</taxon>
    </lineage>
</organism>
<proteinExistence type="predicted"/>
<gene>
    <name evidence="1" type="ORF">F511_32122</name>
</gene>
<dbReference type="EMBL" id="KV019644">
    <property type="protein sequence ID" value="KZV15700.1"/>
    <property type="molecule type" value="Genomic_DNA"/>
</dbReference>
<reference evidence="1 2" key="1">
    <citation type="journal article" date="2015" name="Proc. Natl. Acad. Sci. U.S.A.">
        <title>The resurrection genome of Boea hygrometrica: A blueprint for survival of dehydration.</title>
        <authorList>
            <person name="Xiao L."/>
            <person name="Yang G."/>
            <person name="Zhang L."/>
            <person name="Yang X."/>
            <person name="Zhao S."/>
            <person name="Ji Z."/>
            <person name="Zhou Q."/>
            <person name="Hu M."/>
            <person name="Wang Y."/>
            <person name="Chen M."/>
            <person name="Xu Y."/>
            <person name="Jin H."/>
            <person name="Xiao X."/>
            <person name="Hu G."/>
            <person name="Bao F."/>
            <person name="Hu Y."/>
            <person name="Wan P."/>
            <person name="Li L."/>
            <person name="Deng X."/>
            <person name="Kuang T."/>
            <person name="Xiang C."/>
            <person name="Zhu J.K."/>
            <person name="Oliver M.J."/>
            <person name="He Y."/>
        </authorList>
    </citation>
    <scope>NUCLEOTIDE SEQUENCE [LARGE SCALE GENOMIC DNA]</scope>
    <source>
        <strain evidence="2">cv. XS01</strain>
    </source>
</reference>
<dbReference type="Proteomes" id="UP000250235">
    <property type="component" value="Unassembled WGS sequence"/>
</dbReference>